<feature type="domain" description="Pilus formation protein N-terminal" evidence="2">
    <location>
        <begin position="33"/>
        <end position="99"/>
    </location>
</feature>
<keyword evidence="4" id="KW-1185">Reference proteome</keyword>
<evidence type="ECO:0000256" key="1">
    <source>
        <dbReference type="SAM" id="SignalP"/>
    </source>
</evidence>
<evidence type="ECO:0000313" key="3">
    <source>
        <dbReference type="EMBL" id="RUM99198.1"/>
    </source>
</evidence>
<organism evidence="3 4">
    <name type="scientific">Borborobacter arsenicus</name>
    <dbReference type="NCBI Taxonomy" id="1851146"/>
    <lineage>
        <taxon>Bacteria</taxon>
        <taxon>Pseudomonadati</taxon>
        <taxon>Pseudomonadota</taxon>
        <taxon>Alphaproteobacteria</taxon>
        <taxon>Hyphomicrobiales</taxon>
        <taxon>Phyllobacteriaceae</taxon>
        <taxon>Borborobacter</taxon>
    </lineage>
</organism>
<dbReference type="AlphaFoldDB" id="A0A432VAI5"/>
<protein>
    <recommendedName>
        <fullName evidence="2">Pilus formation protein N-terminal domain-containing protein</fullName>
    </recommendedName>
</protein>
<dbReference type="RefSeq" id="WP_128624190.1">
    <property type="nucleotide sequence ID" value="NZ_ML133508.1"/>
</dbReference>
<dbReference type="InterPro" id="IPR032789">
    <property type="entry name" value="T2SS-T3SS_pil_N"/>
</dbReference>
<evidence type="ECO:0000313" key="4">
    <source>
        <dbReference type="Proteomes" id="UP000281647"/>
    </source>
</evidence>
<evidence type="ECO:0000259" key="2">
    <source>
        <dbReference type="Pfam" id="PF13629"/>
    </source>
</evidence>
<dbReference type="EMBL" id="RKST01000002">
    <property type="protein sequence ID" value="RUM99198.1"/>
    <property type="molecule type" value="Genomic_DNA"/>
</dbReference>
<reference evidence="3 4" key="1">
    <citation type="submission" date="2018-11" db="EMBL/GenBank/DDBJ databases">
        <title>Pseudaminobacter arsenicus sp. nov., an arsenic-resistant bacterium isolated from arsenic-rich aquifers.</title>
        <authorList>
            <person name="Mu Y."/>
        </authorList>
    </citation>
    <scope>NUCLEOTIDE SEQUENCE [LARGE SCALE GENOMIC DNA]</scope>
    <source>
        <strain evidence="3 4">CB3</strain>
    </source>
</reference>
<dbReference type="OrthoDB" id="9815749at2"/>
<dbReference type="PROSITE" id="PS51257">
    <property type="entry name" value="PROKAR_LIPOPROTEIN"/>
    <property type="match status" value="1"/>
</dbReference>
<accession>A0A432VAI5</accession>
<gene>
    <name evidence="3" type="ORF">EET67_03245</name>
</gene>
<feature type="chain" id="PRO_5019012492" description="Pilus formation protein N-terminal domain-containing protein" evidence="1">
    <location>
        <begin position="32"/>
        <end position="144"/>
    </location>
</feature>
<dbReference type="Proteomes" id="UP000281647">
    <property type="component" value="Unassembled WGS sequence"/>
</dbReference>
<proteinExistence type="predicted"/>
<keyword evidence="1" id="KW-0732">Signal</keyword>
<name>A0A432VAI5_9HYPH</name>
<dbReference type="Pfam" id="PF13629">
    <property type="entry name" value="T2SS-T3SS_pil_N"/>
    <property type="match status" value="1"/>
</dbReference>
<sequence>MAKLKTTFRLAGTLAIITAACALSAPSTAGAGIDVVMNQAKIVRLSRAADTIVIGNPAIADAAVQDATTIVLTGKGFGVTNLVVLDRDGSPIVDEQVTVGRDEASSVRIYRRAEVQTMSCTPYCESSYKSEAERVSEAEMSAGR</sequence>
<comment type="caution">
    <text evidence="3">The sequence shown here is derived from an EMBL/GenBank/DDBJ whole genome shotgun (WGS) entry which is preliminary data.</text>
</comment>
<feature type="signal peptide" evidence="1">
    <location>
        <begin position="1"/>
        <end position="31"/>
    </location>
</feature>